<evidence type="ECO:0000313" key="2">
    <source>
        <dbReference type="Proteomes" id="UP000198606"/>
    </source>
</evidence>
<protein>
    <submittedName>
        <fullName evidence="1">Uncharacterized protein</fullName>
    </submittedName>
</protein>
<dbReference type="EMBL" id="FNDG01000001">
    <property type="protein sequence ID" value="SDG85398.1"/>
    <property type="molecule type" value="Genomic_DNA"/>
</dbReference>
<reference evidence="1 2" key="1">
    <citation type="submission" date="2016-10" db="EMBL/GenBank/DDBJ databases">
        <authorList>
            <person name="de Groot N.N."/>
        </authorList>
    </citation>
    <scope>NUCLEOTIDE SEQUENCE [LARGE SCALE GENOMIC DNA]</scope>
    <source>
        <strain evidence="1 2">LMG 18387</strain>
    </source>
</reference>
<organism evidence="1 2">
    <name type="scientific">Phytopseudomonas flavescens</name>
    <dbReference type="NCBI Taxonomy" id="29435"/>
    <lineage>
        <taxon>Bacteria</taxon>
        <taxon>Pseudomonadati</taxon>
        <taxon>Pseudomonadota</taxon>
        <taxon>Gammaproteobacteria</taxon>
        <taxon>Pseudomonadales</taxon>
        <taxon>Pseudomonadaceae</taxon>
        <taxon>Phytopseudomonas</taxon>
    </lineage>
</organism>
<dbReference type="RefSeq" id="WP_084305404.1">
    <property type="nucleotide sequence ID" value="NZ_FNDG01000001.1"/>
</dbReference>
<gene>
    <name evidence="1" type="ORF">SAMN05216588_101194</name>
</gene>
<name>A0A1G7XMC3_9GAMM</name>
<evidence type="ECO:0000313" key="1">
    <source>
        <dbReference type="EMBL" id="SDG85398.1"/>
    </source>
</evidence>
<accession>A0A1G7XMC3</accession>
<dbReference type="AlphaFoldDB" id="A0A1G7XMC3"/>
<dbReference type="STRING" id="29435.SAMN05216588_101194"/>
<sequence>MNRLQKEPVLVSIPEVPAIPAVPAYCVTETLLVGMKPVAGTGSRSGSRRQGVPYLDANGNVSYIGAGAGGSVGGGSGSLPVYQSQITCFPAVSARAAVPARTDAYASIGWNAGARSSRPLPQDGYFQCRIPLAPAGIVIGLSDGSYEHAYGQVSHGIVFRKTGMVPISHGTNLAETADLVPGALVRFERSDGVIKAFVDGELFHTFATPLFGTVFADVTLYGMADYVDEPEIGKIPTGIEGRAPAWAGTISAEPYCYLDGRAPFPLIEITSRMLTGISRVAPAAVGFVGARKFSGVSSRAPVPLFSARSGSPEAVETGILGYGAAPQMAIRSMVGVQGGIGGQAPAPAGYVSNVPSCGIDSDWVAAPRMTVWIPYLQPGVVDGGDKIFAADFGRLDDVVLFLAYDHINLSDTVDLVLLVSMEAYDYIGIGDQATLGGVIRLLAMERVAINSSASTAKREALQYAVNVVTGALSTYQNFGFTQFATAGGETYAIRPDALYCLRGDTDDGETLRAAIDFGASDYGTAQAKRIGSVYAGVTTDGEVYVRLTGADGVERRYRAVGAGDELRAPVAKGVTARHWRLRLEITDATYADLDNIEVGVGASQRRLRSTKR</sequence>
<dbReference type="Proteomes" id="UP000198606">
    <property type="component" value="Unassembled WGS sequence"/>
</dbReference>
<proteinExistence type="predicted"/>